<dbReference type="PANTHER" id="PTHR31126">
    <property type="entry name" value="TYROSINE-PROTEIN PHOSPHATASE"/>
    <property type="match status" value="1"/>
</dbReference>
<evidence type="ECO:0008006" key="6">
    <source>
        <dbReference type="Google" id="ProtNLM"/>
    </source>
</evidence>
<dbReference type="GeneID" id="54482832"/>
<evidence type="ECO:0000256" key="3">
    <source>
        <dbReference type="ARBA" id="ARBA00022801"/>
    </source>
</evidence>
<evidence type="ECO:0000313" key="5">
    <source>
        <dbReference type="Proteomes" id="UP000799437"/>
    </source>
</evidence>
<protein>
    <recommendedName>
        <fullName evidence="6">Tyrosine phosphatase</fullName>
    </recommendedName>
</protein>
<reference evidence="4" key="1">
    <citation type="journal article" date="2020" name="Stud. Mycol.">
        <title>101 Dothideomycetes genomes: a test case for predicting lifestyles and emergence of pathogens.</title>
        <authorList>
            <person name="Haridas S."/>
            <person name="Albert R."/>
            <person name="Binder M."/>
            <person name="Bloem J."/>
            <person name="Labutti K."/>
            <person name="Salamov A."/>
            <person name="Andreopoulos B."/>
            <person name="Baker S."/>
            <person name="Barry K."/>
            <person name="Bills G."/>
            <person name="Bluhm B."/>
            <person name="Cannon C."/>
            <person name="Castanera R."/>
            <person name="Culley D."/>
            <person name="Daum C."/>
            <person name="Ezra D."/>
            <person name="Gonzalez J."/>
            <person name="Henrissat B."/>
            <person name="Kuo A."/>
            <person name="Liang C."/>
            <person name="Lipzen A."/>
            <person name="Lutzoni F."/>
            <person name="Magnuson J."/>
            <person name="Mondo S."/>
            <person name="Nolan M."/>
            <person name="Ohm R."/>
            <person name="Pangilinan J."/>
            <person name="Park H.-J."/>
            <person name="Ramirez L."/>
            <person name="Alfaro M."/>
            <person name="Sun H."/>
            <person name="Tritt A."/>
            <person name="Yoshinaga Y."/>
            <person name="Zwiers L.-H."/>
            <person name="Turgeon B."/>
            <person name="Goodwin S."/>
            <person name="Spatafora J."/>
            <person name="Crous P."/>
            <person name="Grigoriev I."/>
        </authorList>
    </citation>
    <scope>NUCLEOTIDE SEQUENCE</scope>
    <source>
        <strain evidence="4">CBS 121739</strain>
    </source>
</reference>
<keyword evidence="3" id="KW-0378">Hydrolase</keyword>
<dbReference type="GO" id="GO:0016791">
    <property type="term" value="F:phosphatase activity"/>
    <property type="evidence" value="ECO:0007669"/>
    <property type="project" value="TreeGrafter"/>
</dbReference>
<evidence type="ECO:0000256" key="2">
    <source>
        <dbReference type="ARBA" id="ARBA00022490"/>
    </source>
</evidence>
<dbReference type="OrthoDB" id="6375174at2759"/>
<dbReference type="SUPFAM" id="SSF52799">
    <property type="entry name" value="(Phosphotyrosine protein) phosphatases II"/>
    <property type="match status" value="1"/>
</dbReference>
<dbReference type="PROSITE" id="PS00383">
    <property type="entry name" value="TYR_PHOSPHATASE_1"/>
    <property type="match status" value="1"/>
</dbReference>
<dbReference type="GO" id="GO:0052840">
    <property type="term" value="F:inositol diphosphate tetrakisphosphate diphosphatase activity"/>
    <property type="evidence" value="ECO:0007669"/>
    <property type="project" value="TreeGrafter"/>
</dbReference>
<dbReference type="InterPro" id="IPR016130">
    <property type="entry name" value="Tyr_Pase_AS"/>
</dbReference>
<dbReference type="Gene3D" id="3.90.190.10">
    <property type="entry name" value="Protein tyrosine phosphatase superfamily"/>
    <property type="match status" value="1"/>
</dbReference>
<proteinExistence type="predicted"/>
<organism evidence="4 5">
    <name type="scientific">Pseudovirgaria hyperparasitica</name>
    <dbReference type="NCBI Taxonomy" id="470096"/>
    <lineage>
        <taxon>Eukaryota</taxon>
        <taxon>Fungi</taxon>
        <taxon>Dikarya</taxon>
        <taxon>Ascomycota</taxon>
        <taxon>Pezizomycotina</taxon>
        <taxon>Dothideomycetes</taxon>
        <taxon>Dothideomycetes incertae sedis</taxon>
        <taxon>Acrospermales</taxon>
        <taxon>Acrospermaceae</taxon>
        <taxon>Pseudovirgaria</taxon>
    </lineage>
</organism>
<sequence>MVSTIPPPNYGTVEAGRIYRSAYPSQENLPFLAGLGLKSILILVEGPHEATYSAWIKDNAKKLYTVPLPANKDGVQMQIKTIAMIIDILSDETNYPMLIHCNKGKHRTGCTVGAWRKLHGSSMHEILGEYRTYAGNKARPNDEVFLTKLNVPSLRDYMRHGSLHEEIDLGVIDPTTGRHYWPFRADHEMNARVKISRSLVPVASESSAPVPSVTVVPVSAASLVPVKRTNGATSPKMKACRLET</sequence>
<accession>A0A6A6WCD1</accession>
<evidence type="ECO:0000256" key="1">
    <source>
        <dbReference type="ARBA" id="ARBA00004496"/>
    </source>
</evidence>
<dbReference type="InterPro" id="IPR004861">
    <property type="entry name" value="Siw14-like"/>
</dbReference>
<keyword evidence="5" id="KW-1185">Reference proteome</keyword>
<comment type="subcellular location">
    <subcellularLocation>
        <location evidence="1">Cytoplasm</location>
    </subcellularLocation>
</comment>
<keyword evidence="2" id="KW-0963">Cytoplasm</keyword>
<dbReference type="InterPro" id="IPR029021">
    <property type="entry name" value="Prot-tyrosine_phosphatase-like"/>
</dbReference>
<dbReference type="FunFam" id="3.90.190.10:FF:000035">
    <property type="entry name" value="Tyrosine phosphatase, putative"/>
    <property type="match status" value="1"/>
</dbReference>
<dbReference type="Pfam" id="PF03162">
    <property type="entry name" value="Y_phosphatase2"/>
    <property type="match status" value="1"/>
</dbReference>
<gene>
    <name evidence="4" type="ORF">EJ05DRAFT_437209</name>
</gene>
<dbReference type="Proteomes" id="UP000799437">
    <property type="component" value="Unassembled WGS sequence"/>
</dbReference>
<name>A0A6A6WCD1_9PEZI</name>
<dbReference type="AlphaFoldDB" id="A0A6A6WCD1"/>
<dbReference type="GO" id="GO:0005737">
    <property type="term" value="C:cytoplasm"/>
    <property type="evidence" value="ECO:0007669"/>
    <property type="project" value="UniProtKB-SubCell"/>
</dbReference>
<dbReference type="EMBL" id="ML996569">
    <property type="protein sequence ID" value="KAF2759620.1"/>
    <property type="molecule type" value="Genomic_DNA"/>
</dbReference>
<dbReference type="RefSeq" id="XP_033602071.1">
    <property type="nucleotide sequence ID" value="XM_033741778.1"/>
</dbReference>
<dbReference type="PANTHER" id="PTHR31126:SF48">
    <property type="entry name" value="INOSITOL PHOSPHATASE SIW14"/>
    <property type="match status" value="1"/>
</dbReference>
<evidence type="ECO:0000313" key="4">
    <source>
        <dbReference type="EMBL" id="KAF2759620.1"/>
    </source>
</evidence>